<organism evidence="2">
    <name type="scientific">Bradyrhizobium quebecense</name>
    <dbReference type="NCBI Taxonomy" id="2748629"/>
    <lineage>
        <taxon>Bacteria</taxon>
        <taxon>Pseudomonadati</taxon>
        <taxon>Pseudomonadota</taxon>
        <taxon>Alphaproteobacteria</taxon>
        <taxon>Hyphomicrobiales</taxon>
        <taxon>Nitrobacteraceae</taxon>
        <taxon>Bradyrhizobium</taxon>
    </lineage>
</organism>
<feature type="region of interest" description="Disordered" evidence="1">
    <location>
        <begin position="96"/>
        <end position="128"/>
    </location>
</feature>
<gene>
    <name evidence="2" type="ORF">HU230_39895</name>
</gene>
<comment type="caution">
    <text evidence="2">The sequence shown here is derived from an EMBL/GenBank/DDBJ whole genome shotgun (WGS) entry which is preliminary data.</text>
</comment>
<evidence type="ECO:0000256" key="1">
    <source>
        <dbReference type="SAM" id="MobiDB-lite"/>
    </source>
</evidence>
<name>A0A974AKB8_9BRAD</name>
<dbReference type="AlphaFoldDB" id="A0A974AKB8"/>
<reference evidence="2" key="1">
    <citation type="submission" date="2020-06" db="EMBL/GenBank/DDBJ databases">
        <title>Whole Genome Sequence of Bradyrhizobium sp. Strain 66S1MB.</title>
        <authorList>
            <person name="Bromfield E."/>
            <person name="Cloutier S."/>
        </authorList>
    </citation>
    <scope>NUCLEOTIDE SEQUENCE</scope>
    <source>
        <strain evidence="2">66S1MB</strain>
    </source>
</reference>
<evidence type="ECO:0000313" key="2">
    <source>
        <dbReference type="EMBL" id="NVL11713.1"/>
    </source>
</evidence>
<accession>A0A974AKB8</accession>
<sequence>MSKQRSEVLIRVTDDALIVANDGRPVSRLGVLALCASDLSEKSGREDEKPEDYPHTPDKELLQAIANSAIGVYRADPNRPKRDCVSAWNKDPRFGVIGIQSGPRDKGPQWLPSSHGSRGWDAGGGDDW</sequence>
<dbReference type="EMBL" id="JABWSX010000001">
    <property type="protein sequence ID" value="NVL11713.1"/>
    <property type="molecule type" value="Genomic_DNA"/>
</dbReference>
<proteinExistence type="predicted"/>
<protein>
    <submittedName>
        <fullName evidence="2">Uncharacterized protein</fullName>
    </submittedName>
</protein>